<dbReference type="Proteomes" id="UP000606008">
    <property type="component" value="Unassembled WGS sequence"/>
</dbReference>
<dbReference type="EMBL" id="WAEL01000001">
    <property type="protein sequence ID" value="NID08813.1"/>
    <property type="molecule type" value="Genomic_DNA"/>
</dbReference>
<keyword evidence="3" id="KW-1133">Transmembrane helix</keyword>
<organism evidence="6 7">
    <name type="scientific">Fibrivirga algicola</name>
    <dbReference type="NCBI Taxonomy" id="2950420"/>
    <lineage>
        <taxon>Bacteria</taxon>
        <taxon>Pseudomonadati</taxon>
        <taxon>Bacteroidota</taxon>
        <taxon>Cytophagia</taxon>
        <taxon>Cytophagales</taxon>
        <taxon>Spirosomataceae</taxon>
        <taxon>Fibrivirga</taxon>
    </lineage>
</organism>
<reference evidence="7" key="2">
    <citation type="submission" date="2023-07" db="EMBL/GenBank/DDBJ databases">
        <authorList>
            <person name="Jung D.-H."/>
        </authorList>
    </citation>
    <scope>NUCLEOTIDE SEQUENCE [LARGE SCALE GENOMIC DNA]</scope>
    <source>
        <strain evidence="7">JA-25</strain>
    </source>
</reference>
<keyword evidence="4" id="KW-0732">Signal</keyword>
<dbReference type="SUPFAM" id="SSF46894">
    <property type="entry name" value="C-terminal effector domain of the bipartite response regulators"/>
    <property type="match status" value="1"/>
</dbReference>
<evidence type="ECO:0000256" key="2">
    <source>
        <dbReference type="ARBA" id="ARBA00022803"/>
    </source>
</evidence>
<feature type="domain" description="HTH luxR-type" evidence="5">
    <location>
        <begin position="532"/>
        <end position="589"/>
    </location>
</feature>
<dbReference type="InterPro" id="IPR000792">
    <property type="entry name" value="Tscrpt_reg_LuxR_C"/>
</dbReference>
<keyword evidence="1" id="KW-0677">Repeat</keyword>
<evidence type="ECO:0000259" key="5">
    <source>
        <dbReference type="SMART" id="SM00421"/>
    </source>
</evidence>
<dbReference type="SMART" id="SM00028">
    <property type="entry name" value="TPR"/>
    <property type="match status" value="4"/>
</dbReference>
<gene>
    <name evidence="6" type="ORF">F7231_01390</name>
</gene>
<keyword evidence="7" id="KW-1185">Reference proteome</keyword>
<feature type="transmembrane region" description="Helical" evidence="3">
    <location>
        <begin position="426"/>
        <end position="448"/>
    </location>
</feature>
<comment type="caution">
    <text evidence="6">The sequence shown here is derived from an EMBL/GenBank/DDBJ whole genome shotgun (WGS) entry which is preliminary data.</text>
</comment>
<dbReference type="SMART" id="SM00421">
    <property type="entry name" value="HTH_LUXR"/>
    <property type="match status" value="1"/>
</dbReference>
<dbReference type="InterPro" id="IPR011990">
    <property type="entry name" value="TPR-like_helical_dom_sf"/>
</dbReference>
<feature type="chain" id="PRO_5045106537" evidence="4">
    <location>
        <begin position="21"/>
        <end position="592"/>
    </location>
</feature>
<dbReference type="InterPro" id="IPR019734">
    <property type="entry name" value="TPR_rpt"/>
</dbReference>
<dbReference type="Pfam" id="PF13176">
    <property type="entry name" value="TPR_7"/>
    <property type="match status" value="1"/>
</dbReference>
<sequence length="592" mass="68294">MPTRWCLLALILVHVQVLSAQVNRSHFRQLSESEQFIYADAYCVKHWFDFYDLKKRTAAITDYRVMQEEAKGQKTICLLRLFWFRNQLDGHLTANVTQAQQALANLDSLLGYIHGHQPDLLIEKVICQLEWCMAILGHKSRMDERTRRILVYDVAVECLAVLEKQPASALHPYYGVFDIDYHLLCMSTYFLRINEIELAKRMSLLCHRLAHPVLSSKKGHERDYYHYKWISSINLGGCYLQEGNVTEALGWYQKAYDLGKEQLSEIREAVAGGYMGSVLHKQGKTTLAVAPLQRAVLVARKVTDTESEYNAIAPLADVYLALNQYEKAFYTLKRAITLYQTLTSRVIGKPDSIDMAPLFAGLGDVYQHRGDVRKALFYSQLANRLEKRRRQNDDTRIFRRKQEKIEADVYRARVNQLNADRGQAVWLRNVAIGTLGLLVVLSAVYLSYQHKRRRAAEHKLALIDQEARTRTEQFTQVQQSQKAATKSIPDKTLPQIAELMELAILTEADWERFRQLFDQVYPNYLLRLRQKHATLTPAEIRIICLSRLALSTKEMADMLGVSTDTVVKTRYRIRRKTNLPEGTYLSHAFANV</sequence>
<name>A0ABX0QAI1_9BACT</name>
<reference evidence="7" key="1">
    <citation type="submission" date="2019-09" db="EMBL/GenBank/DDBJ databases">
        <authorList>
            <person name="Jung D.-H."/>
        </authorList>
    </citation>
    <scope>NUCLEOTIDE SEQUENCE [LARGE SCALE GENOMIC DNA]</scope>
    <source>
        <strain evidence="7">JA-25</strain>
    </source>
</reference>
<evidence type="ECO:0000256" key="1">
    <source>
        <dbReference type="ARBA" id="ARBA00022737"/>
    </source>
</evidence>
<dbReference type="Gene3D" id="1.10.10.10">
    <property type="entry name" value="Winged helix-like DNA-binding domain superfamily/Winged helix DNA-binding domain"/>
    <property type="match status" value="1"/>
</dbReference>
<dbReference type="PANTHER" id="PTHR45641">
    <property type="entry name" value="TETRATRICOPEPTIDE REPEAT PROTEIN (AFU_ORTHOLOGUE AFUA_6G03870)"/>
    <property type="match status" value="1"/>
</dbReference>
<dbReference type="Gene3D" id="1.25.40.10">
    <property type="entry name" value="Tetratricopeptide repeat domain"/>
    <property type="match status" value="1"/>
</dbReference>
<dbReference type="InterPro" id="IPR016032">
    <property type="entry name" value="Sig_transdc_resp-reg_C-effctor"/>
</dbReference>
<keyword evidence="3" id="KW-0812">Transmembrane</keyword>
<keyword evidence="2" id="KW-0802">TPR repeat</keyword>
<protein>
    <submittedName>
        <fullName evidence="6">Tetratricopeptide repeat protein</fullName>
    </submittedName>
</protein>
<proteinExistence type="predicted"/>
<evidence type="ECO:0000313" key="6">
    <source>
        <dbReference type="EMBL" id="NID08813.1"/>
    </source>
</evidence>
<dbReference type="SUPFAM" id="SSF48452">
    <property type="entry name" value="TPR-like"/>
    <property type="match status" value="1"/>
</dbReference>
<keyword evidence="3" id="KW-0472">Membrane</keyword>
<feature type="signal peptide" evidence="4">
    <location>
        <begin position="1"/>
        <end position="20"/>
    </location>
</feature>
<dbReference type="InterPro" id="IPR036388">
    <property type="entry name" value="WH-like_DNA-bd_sf"/>
</dbReference>
<evidence type="ECO:0000313" key="7">
    <source>
        <dbReference type="Proteomes" id="UP000606008"/>
    </source>
</evidence>
<evidence type="ECO:0000256" key="4">
    <source>
        <dbReference type="SAM" id="SignalP"/>
    </source>
</evidence>
<accession>A0ABX0QAI1</accession>
<evidence type="ECO:0000256" key="3">
    <source>
        <dbReference type="SAM" id="Phobius"/>
    </source>
</evidence>
<dbReference type="PANTHER" id="PTHR45641:SF19">
    <property type="entry name" value="NEPHROCYSTIN-3"/>
    <property type="match status" value="1"/>
</dbReference>